<dbReference type="InterPro" id="IPR007055">
    <property type="entry name" value="BON_dom"/>
</dbReference>
<dbReference type="Gene3D" id="3.10.350.10">
    <property type="entry name" value="LysM domain"/>
    <property type="match status" value="1"/>
</dbReference>
<accession>A0ABX1TPA0</accession>
<evidence type="ECO:0000259" key="2">
    <source>
        <dbReference type="PROSITE" id="PS51782"/>
    </source>
</evidence>
<reference evidence="3 4" key="1">
    <citation type="submission" date="2019-03" db="EMBL/GenBank/DDBJ databases">
        <title>Metabolic reconstructions from genomes of highly enriched 'Candidatus Accumulibacter' and 'Candidatus Competibacter' bioreactor populations.</title>
        <authorList>
            <person name="Annavajhala M.K."/>
            <person name="Welles L."/>
            <person name="Abbas B."/>
            <person name="Sorokin D."/>
            <person name="Park H."/>
            <person name="Van Loosdrecht M."/>
            <person name="Chandran K."/>
        </authorList>
    </citation>
    <scope>NUCLEOTIDE SEQUENCE [LARGE SCALE GENOMIC DNA]</scope>
    <source>
        <strain evidence="3 4">SBR_G</strain>
    </source>
</reference>
<dbReference type="InterPro" id="IPR052196">
    <property type="entry name" value="Bact_Kbp"/>
</dbReference>
<evidence type="ECO:0000313" key="3">
    <source>
        <dbReference type="EMBL" id="NMQ21252.1"/>
    </source>
</evidence>
<evidence type="ECO:0000313" key="4">
    <source>
        <dbReference type="Proteomes" id="UP000760480"/>
    </source>
</evidence>
<dbReference type="PANTHER" id="PTHR34700:SF8">
    <property type="entry name" value="POTASSIUM BINDING PROTEIN KBP"/>
    <property type="match status" value="1"/>
</dbReference>
<feature type="domain" description="BON" evidence="1">
    <location>
        <begin position="18"/>
        <end position="85"/>
    </location>
</feature>
<dbReference type="PROSITE" id="PS50914">
    <property type="entry name" value="BON"/>
    <property type="match status" value="1"/>
</dbReference>
<sequence length="143" mass="15203">MGLFDFVIDQGKKLFGAGDDPATKIKEAVEAANPGVQNLNVEFKDGQVNLSGQAASAEALEKAVLIAGNVQGVSGVSSDQVQAPPQTGQIEYYVIQKGDTLSAIAKKFLGKASAYPKIFEANREVIKDPDLIYPGQKIRIPLN</sequence>
<dbReference type="PANTHER" id="PTHR34700">
    <property type="entry name" value="POTASSIUM BINDING PROTEIN KBP"/>
    <property type="match status" value="1"/>
</dbReference>
<evidence type="ECO:0000259" key="1">
    <source>
        <dbReference type="PROSITE" id="PS50914"/>
    </source>
</evidence>
<feature type="domain" description="LysM" evidence="2">
    <location>
        <begin position="91"/>
        <end position="140"/>
    </location>
</feature>
<name>A0ABX1TPA0_9GAMM</name>
<organism evidence="3 4">
    <name type="scientific">Candidatus Competibacter phosphatis</name>
    <dbReference type="NCBI Taxonomy" id="221280"/>
    <lineage>
        <taxon>Bacteria</taxon>
        <taxon>Pseudomonadati</taxon>
        <taxon>Pseudomonadota</taxon>
        <taxon>Gammaproteobacteria</taxon>
        <taxon>Candidatus Competibacteraceae</taxon>
        <taxon>Candidatus Competibacter</taxon>
    </lineage>
</organism>
<dbReference type="SMART" id="SM00257">
    <property type="entry name" value="LysM"/>
    <property type="match status" value="1"/>
</dbReference>
<dbReference type="PROSITE" id="PS51782">
    <property type="entry name" value="LYSM"/>
    <property type="match status" value="1"/>
</dbReference>
<dbReference type="InterPro" id="IPR036779">
    <property type="entry name" value="LysM_dom_sf"/>
</dbReference>
<dbReference type="CDD" id="cd00118">
    <property type="entry name" value="LysM"/>
    <property type="match status" value="1"/>
</dbReference>
<protein>
    <submittedName>
        <fullName evidence="3">Peptidoglycan-binding protein LysM</fullName>
    </submittedName>
</protein>
<dbReference type="Pfam" id="PF01476">
    <property type="entry name" value="LysM"/>
    <property type="match status" value="1"/>
</dbReference>
<dbReference type="Pfam" id="PF04972">
    <property type="entry name" value="BON"/>
    <property type="match status" value="1"/>
</dbReference>
<proteinExistence type="predicted"/>
<comment type="caution">
    <text evidence="3">The sequence shown here is derived from an EMBL/GenBank/DDBJ whole genome shotgun (WGS) entry which is preliminary data.</text>
</comment>
<gene>
    <name evidence="3" type="primary">lysM</name>
    <name evidence="3" type="ORF">E4P82_19845</name>
</gene>
<dbReference type="Gene3D" id="3.30.1340.30">
    <property type="match status" value="1"/>
</dbReference>
<dbReference type="InterPro" id="IPR018392">
    <property type="entry name" value="LysM"/>
</dbReference>
<dbReference type="RefSeq" id="WP_169250518.1">
    <property type="nucleotide sequence ID" value="NZ_SPMZ01000082.1"/>
</dbReference>
<dbReference type="NCBIfam" id="NF008399">
    <property type="entry name" value="PRK11198.1"/>
    <property type="match status" value="1"/>
</dbReference>
<dbReference type="SUPFAM" id="SSF54106">
    <property type="entry name" value="LysM domain"/>
    <property type="match status" value="1"/>
</dbReference>
<dbReference type="EMBL" id="SPMZ01000082">
    <property type="protein sequence ID" value="NMQ21252.1"/>
    <property type="molecule type" value="Genomic_DNA"/>
</dbReference>
<dbReference type="Proteomes" id="UP000760480">
    <property type="component" value="Unassembled WGS sequence"/>
</dbReference>
<keyword evidence="4" id="KW-1185">Reference proteome</keyword>